<feature type="transmembrane region" description="Helical" evidence="1">
    <location>
        <begin position="37"/>
        <end position="56"/>
    </location>
</feature>
<evidence type="ECO:0000313" key="2">
    <source>
        <dbReference type="EMBL" id="ERI81420.1"/>
    </source>
</evidence>
<dbReference type="HOGENOM" id="CLU_1841155_0_0_10"/>
<organism evidence="2 3">
    <name type="scientific">Bacteroides pyogenes F0041</name>
    <dbReference type="NCBI Taxonomy" id="1321819"/>
    <lineage>
        <taxon>Bacteria</taxon>
        <taxon>Pseudomonadati</taxon>
        <taxon>Bacteroidota</taxon>
        <taxon>Bacteroidia</taxon>
        <taxon>Bacteroidales</taxon>
        <taxon>Bacteroidaceae</taxon>
        <taxon>Bacteroides</taxon>
    </lineage>
</organism>
<proteinExistence type="predicted"/>
<name>U2CA53_9BACE</name>
<reference evidence="2 3" key="1">
    <citation type="submission" date="2013-08" db="EMBL/GenBank/DDBJ databases">
        <authorList>
            <person name="Weinstock G."/>
            <person name="Sodergren E."/>
            <person name="Wylie T."/>
            <person name="Fulton L."/>
            <person name="Fulton R."/>
            <person name="Fronick C."/>
            <person name="O'Laughlin M."/>
            <person name="Godfrey J."/>
            <person name="Miner T."/>
            <person name="Herter B."/>
            <person name="Appelbaum E."/>
            <person name="Cordes M."/>
            <person name="Lek S."/>
            <person name="Wollam A."/>
            <person name="Pepin K.H."/>
            <person name="Palsikar V.B."/>
            <person name="Mitreva M."/>
            <person name="Wilson R.K."/>
        </authorList>
    </citation>
    <scope>NUCLEOTIDE SEQUENCE [LARGE SCALE GENOMIC DNA]</scope>
    <source>
        <strain evidence="2 3">F0041</strain>
    </source>
</reference>
<sequence>MTDTRKIMRMIQKARARHEREAWQKARQMAMALTSEINVSIIMGLFLFFCNIRFFFDRGCGVGRFFARRGPGRGGEAVEGVMDSMDAPRMAEDVQFGTAAQEAAIHERPPFLAWYRQYPAAMTQGGKMNVRQMQAMAET</sequence>
<accession>U2CA53</accession>
<comment type="caution">
    <text evidence="2">The sequence shown here is derived from an EMBL/GenBank/DDBJ whole genome shotgun (WGS) entry which is preliminary data.</text>
</comment>
<protein>
    <submittedName>
        <fullName evidence="2">Uncharacterized protein</fullName>
    </submittedName>
</protein>
<keyword evidence="1" id="KW-0812">Transmembrane</keyword>
<dbReference type="PATRIC" id="fig|1321819.3.peg.2942"/>
<dbReference type="AlphaFoldDB" id="U2CA53"/>
<evidence type="ECO:0000256" key="1">
    <source>
        <dbReference type="SAM" id="Phobius"/>
    </source>
</evidence>
<dbReference type="Proteomes" id="UP000016496">
    <property type="component" value="Unassembled WGS sequence"/>
</dbReference>
<keyword evidence="1" id="KW-1133">Transmembrane helix</keyword>
<keyword evidence="1" id="KW-0472">Membrane</keyword>
<dbReference type="EMBL" id="AWSV01000162">
    <property type="protein sequence ID" value="ERI81420.1"/>
    <property type="molecule type" value="Genomic_DNA"/>
</dbReference>
<gene>
    <name evidence="2" type="ORF">HMPREF1981_03184</name>
</gene>
<evidence type="ECO:0000313" key="3">
    <source>
        <dbReference type="Proteomes" id="UP000016496"/>
    </source>
</evidence>